<organism evidence="1 2">
    <name type="scientific">Micromonospora parathelypteridis</name>
    <dbReference type="NCBI Taxonomy" id="1839617"/>
    <lineage>
        <taxon>Bacteria</taxon>
        <taxon>Bacillati</taxon>
        <taxon>Actinomycetota</taxon>
        <taxon>Actinomycetes</taxon>
        <taxon>Micromonosporales</taxon>
        <taxon>Micromonosporaceae</taxon>
        <taxon>Micromonospora</taxon>
    </lineage>
</organism>
<reference evidence="1 2" key="1">
    <citation type="submission" date="2020-08" db="EMBL/GenBank/DDBJ databases">
        <title>Sequencing the genomes of 1000 actinobacteria strains.</title>
        <authorList>
            <person name="Klenk H.-P."/>
        </authorList>
    </citation>
    <scope>NUCLEOTIDE SEQUENCE [LARGE SCALE GENOMIC DNA]</scope>
    <source>
        <strain evidence="1 2">DSM 103125</strain>
    </source>
</reference>
<keyword evidence="2" id="KW-1185">Reference proteome</keyword>
<accession>A0A840VIQ6</accession>
<dbReference type="AlphaFoldDB" id="A0A840VIQ6"/>
<evidence type="ECO:0000313" key="2">
    <source>
        <dbReference type="Proteomes" id="UP000586947"/>
    </source>
</evidence>
<proteinExistence type="predicted"/>
<comment type="caution">
    <text evidence="1">The sequence shown here is derived from an EMBL/GenBank/DDBJ whole genome shotgun (WGS) entry which is preliminary data.</text>
</comment>
<name>A0A840VIQ6_9ACTN</name>
<protein>
    <submittedName>
        <fullName evidence="1">Uncharacterized protein</fullName>
    </submittedName>
</protein>
<gene>
    <name evidence="1" type="ORF">HNR20_001268</name>
</gene>
<evidence type="ECO:0000313" key="1">
    <source>
        <dbReference type="EMBL" id="MBB5476763.1"/>
    </source>
</evidence>
<dbReference type="EMBL" id="JACHDP010000001">
    <property type="protein sequence ID" value="MBB5476763.1"/>
    <property type="molecule type" value="Genomic_DNA"/>
</dbReference>
<dbReference type="Proteomes" id="UP000586947">
    <property type="component" value="Unassembled WGS sequence"/>
</dbReference>
<sequence length="77" mass="8398">MCLFVEPFGEDFWMQPEETFVVVGGTVDPEFSISVMAGHVIVWANAGDPYEVQVVDGASGDVLNCGHRRPDGWPQAT</sequence>